<dbReference type="RefSeq" id="WP_253669360.1">
    <property type="nucleotide sequence ID" value="NZ_JAMTCP010000008.1"/>
</dbReference>
<name>A0ABT1HSF8_STRSD</name>
<reference evidence="4 5" key="1">
    <citation type="submission" date="2022-06" db="EMBL/GenBank/DDBJ databases">
        <title>Genomic Encyclopedia of Archaeal and Bacterial Type Strains, Phase II (KMG-II): from individual species to whole genera.</title>
        <authorList>
            <person name="Goeker M."/>
        </authorList>
    </citation>
    <scope>NUCLEOTIDE SEQUENCE [LARGE SCALE GENOMIC DNA]</scope>
    <source>
        <strain evidence="4 5">DSM 40477</strain>
    </source>
</reference>
<dbReference type="EMBL" id="JAMTCP010000008">
    <property type="protein sequence ID" value="MCP2258442.1"/>
    <property type="molecule type" value="Genomic_DNA"/>
</dbReference>
<evidence type="ECO:0000313" key="5">
    <source>
        <dbReference type="Proteomes" id="UP001205311"/>
    </source>
</evidence>
<sequence length="185" mass="20260">MTTSSGTMTGMEWRTRRAVAEDVPEIASINVAAWRSAYRGIVPQAVLDGMSEQRRAAGWSGFLREPEPTALFVAVRADGRIGAYCSVGAVRLDADAHRDLPTGELFAIYAAPDLRGTGAGHAVHEHAREHLAASGFRHAVLWVLVDNAPSRRFYEAHGWRCDDVVQNLRMAGEDVVEVRYSRSLG</sequence>
<keyword evidence="1" id="KW-0808">Transferase</keyword>
<evidence type="ECO:0000259" key="3">
    <source>
        <dbReference type="PROSITE" id="PS51186"/>
    </source>
</evidence>
<keyword evidence="2" id="KW-0012">Acyltransferase</keyword>
<dbReference type="Gene3D" id="3.40.630.30">
    <property type="match status" value="1"/>
</dbReference>
<proteinExistence type="predicted"/>
<dbReference type="SUPFAM" id="SSF55729">
    <property type="entry name" value="Acyl-CoA N-acyltransferases (Nat)"/>
    <property type="match status" value="1"/>
</dbReference>
<comment type="caution">
    <text evidence="4">The sequence shown here is derived from an EMBL/GenBank/DDBJ whole genome shotgun (WGS) entry which is preliminary data.</text>
</comment>
<dbReference type="Pfam" id="PF00583">
    <property type="entry name" value="Acetyltransf_1"/>
    <property type="match status" value="1"/>
</dbReference>
<evidence type="ECO:0000256" key="1">
    <source>
        <dbReference type="ARBA" id="ARBA00022679"/>
    </source>
</evidence>
<dbReference type="InterPro" id="IPR000182">
    <property type="entry name" value="GNAT_dom"/>
</dbReference>
<dbReference type="InterPro" id="IPR050832">
    <property type="entry name" value="Bact_Acetyltransf"/>
</dbReference>
<gene>
    <name evidence="4" type="ORF">LX15_002136</name>
</gene>
<organism evidence="4 5">
    <name type="scientific">Streptoalloteichus tenebrarius (strain ATCC 17920 / DSM 40477 / JCM 4838 / CBS 697.72 / NBRC 16177 / NCIMB 11028 / NRRL B-12390 / A12253. 1 / ISP 5477)</name>
    <name type="common">Streptomyces tenebrarius</name>
    <dbReference type="NCBI Taxonomy" id="1933"/>
    <lineage>
        <taxon>Bacteria</taxon>
        <taxon>Bacillati</taxon>
        <taxon>Actinomycetota</taxon>
        <taxon>Actinomycetes</taxon>
        <taxon>Pseudonocardiales</taxon>
        <taxon>Pseudonocardiaceae</taxon>
        <taxon>Streptoalloteichus</taxon>
    </lineage>
</organism>
<feature type="domain" description="N-acetyltransferase" evidence="3">
    <location>
        <begin position="11"/>
        <end position="185"/>
    </location>
</feature>
<dbReference type="PANTHER" id="PTHR43877">
    <property type="entry name" value="AMINOALKYLPHOSPHONATE N-ACETYLTRANSFERASE-RELATED-RELATED"/>
    <property type="match status" value="1"/>
</dbReference>
<protein>
    <submittedName>
        <fullName evidence="4">L-amino acid N-acyltransferase YncA</fullName>
    </submittedName>
</protein>
<accession>A0ABT1HSF8</accession>
<keyword evidence="5" id="KW-1185">Reference proteome</keyword>
<dbReference type="CDD" id="cd04301">
    <property type="entry name" value="NAT_SF"/>
    <property type="match status" value="1"/>
</dbReference>
<dbReference type="PROSITE" id="PS51186">
    <property type="entry name" value="GNAT"/>
    <property type="match status" value="1"/>
</dbReference>
<evidence type="ECO:0000313" key="4">
    <source>
        <dbReference type="EMBL" id="MCP2258442.1"/>
    </source>
</evidence>
<dbReference type="Proteomes" id="UP001205311">
    <property type="component" value="Unassembled WGS sequence"/>
</dbReference>
<evidence type="ECO:0000256" key="2">
    <source>
        <dbReference type="ARBA" id="ARBA00023315"/>
    </source>
</evidence>
<dbReference type="InterPro" id="IPR016181">
    <property type="entry name" value="Acyl_CoA_acyltransferase"/>
</dbReference>